<evidence type="ECO:0000313" key="1">
    <source>
        <dbReference type="EMBL" id="MPM17653.1"/>
    </source>
</evidence>
<organism evidence="1">
    <name type="scientific">bioreactor metagenome</name>
    <dbReference type="NCBI Taxonomy" id="1076179"/>
    <lineage>
        <taxon>unclassified sequences</taxon>
        <taxon>metagenomes</taxon>
        <taxon>ecological metagenomes</taxon>
    </lineage>
</organism>
<proteinExistence type="predicted"/>
<dbReference type="AlphaFoldDB" id="A0A644XTN6"/>
<reference evidence="1" key="1">
    <citation type="submission" date="2019-08" db="EMBL/GenBank/DDBJ databases">
        <authorList>
            <person name="Kucharzyk K."/>
            <person name="Murdoch R.W."/>
            <person name="Higgins S."/>
            <person name="Loffler F."/>
        </authorList>
    </citation>
    <scope>NUCLEOTIDE SEQUENCE</scope>
</reference>
<dbReference type="EMBL" id="VSSQ01002837">
    <property type="protein sequence ID" value="MPM17653.1"/>
    <property type="molecule type" value="Genomic_DNA"/>
</dbReference>
<gene>
    <name evidence="1" type="ORF">SDC9_64050</name>
</gene>
<sequence>MFTGTLTLPAYTGADQGYMIAIALSKKLYDDDYGIRWGTEEQYKFDGTAAGMGGLSYLNPTVDTTYTLSYDSATHITTVTEG</sequence>
<name>A0A644XTN6_9ZZZZ</name>
<protein>
    <submittedName>
        <fullName evidence="1">Uncharacterized protein</fullName>
    </submittedName>
</protein>
<comment type="caution">
    <text evidence="1">The sequence shown here is derived from an EMBL/GenBank/DDBJ whole genome shotgun (WGS) entry which is preliminary data.</text>
</comment>
<accession>A0A644XTN6</accession>